<evidence type="ECO:0000313" key="4">
    <source>
        <dbReference type="EMBL" id="OAE22946.1"/>
    </source>
</evidence>
<evidence type="ECO:0000256" key="1">
    <source>
        <dbReference type="SAM" id="MobiDB-lite"/>
    </source>
</evidence>
<dbReference type="PANTHER" id="PTHR31280">
    <property type="entry name" value="PROTEIN UNC-13 HOMOLOG"/>
    <property type="match status" value="1"/>
</dbReference>
<dbReference type="PROSITE" id="PS51259">
    <property type="entry name" value="MHD2"/>
    <property type="match status" value="1"/>
</dbReference>
<feature type="region of interest" description="Disordered" evidence="1">
    <location>
        <begin position="83"/>
        <end position="103"/>
    </location>
</feature>
<evidence type="ECO:0000313" key="5">
    <source>
        <dbReference type="Proteomes" id="UP000077202"/>
    </source>
</evidence>
<accession>A0A176VSY2</accession>
<dbReference type="InterPro" id="IPR014772">
    <property type="entry name" value="Munc13_dom-2"/>
</dbReference>
<name>A0A176VSY2_MARPO</name>
<dbReference type="InterPro" id="IPR008528">
    <property type="entry name" value="unc-13_homologue"/>
</dbReference>
<protein>
    <recommendedName>
        <fullName evidence="6">MHD1 domain-containing protein</fullName>
    </recommendedName>
</protein>
<proteinExistence type="predicted"/>
<dbReference type="InterPro" id="IPR057984">
    <property type="entry name" value="PATROL1_C"/>
</dbReference>
<dbReference type="InterPro" id="IPR014770">
    <property type="entry name" value="Munc13_1"/>
</dbReference>
<evidence type="ECO:0008006" key="6">
    <source>
        <dbReference type="Google" id="ProtNLM"/>
    </source>
</evidence>
<evidence type="ECO:0000259" key="2">
    <source>
        <dbReference type="PROSITE" id="PS51258"/>
    </source>
</evidence>
<organism evidence="4 5">
    <name type="scientific">Marchantia polymorpha subsp. ruderalis</name>
    <dbReference type="NCBI Taxonomy" id="1480154"/>
    <lineage>
        <taxon>Eukaryota</taxon>
        <taxon>Viridiplantae</taxon>
        <taxon>Streptophyta</taxon>
        <taxon>Embryophyta</taxon>
        <taxon>Marchantiophyta</taxon>
        <taxon>Marchantiopsida</taxon>
        <taxon>Marchantiidae</taxon>
        <taxon>Marchantiales</taxon>
        <taxon>Marchantiaceae</taxon>
        <taxon>Marchantia</taxon>
    </lineage>
</organism>
<gene>
    <name evidence="4" type="ORF">AXG93_2997s1100</name>
</gene>
<dbReference type="Gene3D" id="1.10.357.50">
    <property type="match status" value="1"/>
</dbReference>
<feature type="domain" description="MHD1" evidence="2">
    <location>
        <begin position="507"/>
        <end position="650"/>
    </location>
</feature>
<dbReference type="AlphaFoldDB" id="A0A176VSY2"/>
<dbReference type="PANTHER" id="PTHR31280:SF4">
    <property type="entry name" value="ELONGATION FACTOR TS (DUF810)"/>
    <property type="match status" value="1"/>
</dbReference>
<keyword evidence="5" id="KW-1185">Reference proteome</keyword>
<dbReference type="Proteomes" id="UP000077202">
    <property type="component" value="Unassembled WGS sequence"/>
</dbReference>
<dbReference type="EMBL" id="LVLJ01002992">
    <property type="protein sequence ID" value="OAE22946.1"/>
    <property type="molecule type" value="Genomic_DNA"/>
</dbReference>
<dbReference type="PROSITE" id="PS51258">
    <property type="entry name" value="MHD1"/>
    <property type="match status" value="1"/>
</dbReference>
<evidence type="ECO:0000259" key="3">
    <source>
        <dbReference type="PROSITE" id="PS51259"/>
    </source>
</evidence>
<feature type="domain" description="MHD2" evidence="3">
    <location>
        <begin position="788"/>
        <end position="898"/>
    </location>
</feature>
<dbReference type="Pfam" id="PF25761">
    <property type="entry name" value="TPR_PATROL1"/>
    <property type="match status" value="1"/>
</dbReference>
<comment type="caution">
    <text evidence="4">The sequence shown here is derived from an EMBL/GenBank/DDBJ whole genome shotgun (WGS) entry which is preliminary data.</text>
</comment>
<sequence>MAPSAPDPLMRMLSLSDGPVGSPFPDLELDLSEDDIRETAYEIFVAACGHNALSARTQAPKSKAGLTSVSSLTAKGFRKAAVAMGSKRDRPMHPAGKGKKPPTTAEIVQYQMQISQESESRIRKGLLRAFTHQVGKPVECLLVPLELLQIIGPSDFVNPAHYSRWRLRQLRVLEGGLLIYPSIRKEGSDKTLDQRLQKMLHDLQHSSVDTGKSSEEMSALRMAALAKAGRSVSGEHPSPHLHWADGYPLNVSLYLALLSSVFDTLEEGQVIEEKDEVLEAFKKTWGILGINQMLHDLCFMWVLFSQFVATEQLEVGLLEAAEHLMKEVALLAKNNVVVQGKEALKTALTSIHSWAERRLLAYRETFPKGASGVMEALLSIGLLAGRILADDANQVSQRKQKDLSNYESEKVELYIRSSLKAAFAQMMETTDTRRRSFKNGGVSRPPLMVLAADIGQLAEEERLRFSPVLKQWNAYAGGIAAATLHACFAREIMQFLSGRQTIGPEVLQVLQGADTLEKELVQIAVEDAVDAEDGGKGLMREMQPYECETTIEKLSKDWLQNGLAQLLEWVGRNIQNEEWKPKGTREGYAPSAVEVLRMMEETMDAFFALPISQDPQYVEQLVSGVESAVQLYCEKTISACGKKERYVPSLPSLTRYNASAFTQKGGWRAGLHLPPKSKIASQVGVNSNERLSELENICVRINTLYHLGTELQYMEKRLRYGWKKEAPSRMERNGHDSPVAGEYSSFKEVGVEIENGVQFLIELSAYRAVFFDLHRVFWEGLYAGGVESARMEIVIEKLERQLEIIAEIAAEGLRNRIVGALMKACMDCLVLVLLAGGPSRAFSIDHADILEEDLAALTDLFTCDGDGLPQDLVDGATEQIRGVLTLFHLSTEKLIERLRDEYPEADVGSASRFKFAALPRTTGEWGPTDANTILRVLCYRGDDQASKYLKKTFNLPKKLSGTK</sequence>
<reference evidence="4" key="1">
    <citation type="submission" date="2016-03" db="EMBL/GenBank/DDBJ databases">
        <title>Mechanisms controlling the formation of the plant cell surface in tip-growing cells are functionally conserved among land plants.</title>
        <authorList>
            <person name="Honkanen S."/>
            <person name="Jones V.A."/>
            <person name="Morieri G."/>
            <person name="Champion C."/>
            <person name="Hetherington A.J."/>
            <person name="Kelly S."/>
            <person name="Saint-Marcoux D."/>
            <person name="Proust H."/>
            <person name="Prescott H."/>
            <person name="Dolan L."/>
        </authorList>
    </citation>
    <scope>NUCLEOTIDE SEQUENCE [LARGE SCALE GENOMIC DNA]</scope>
    <source>
        <tissue evidence="4">Whole gametophyte</tissue>
    </source>
</reference>